<organism evidence="5 6">
    <name type="scientific">Xiamenia xianingshaonis</name>
    <dbReference type="NCBI Taxonomy" id="2682776"/>
    <lineage>
        <taxon>Bacteria</taxon>
        <taxon>Bacillati</taxon>
        <taxon>Actinomycetota</taxon>
        <taxon>Coriobacteriia</taxon>
        <taxon>Eggerthellales</taxon>
        <taxon>Eggerthellaceae</taxon>
        <taxon>Xiamenia</taxon>
    </lineage>
</organism>
<feature type="region of interest" description="Disordered" evidence="3">
    <location>
        <begin position="178"/>
        <end position="206"/>
    </location>
</feature>
<accession>A0A9E6SUJ6</accession>
<dbReference type="AlphaFoldDB" id="A0A9E6SUJ6"/>
<dbReference type="RefSeq" id="WP_166338090.1">
    <property type="nucleotide sequence ID" value="NZ_CP072829.1"/>
</dbReference>
<gene>
    <name evidence="5" type="ORF">J7S26_01290</name>
</gene>
<evidence type="ECO:0000256" key="1">
    <source>
        <dbReference type="ARBA" id="ARBA00022737"/>
    </source>
</evidence>
<evidence type="ECO:0000256" key="3">
    <source>
        <dbReference type="SAM" id="MobiDB-lite"/>
    </source>
</evidence>
<dbReference type="Pfam" id="PF01473">
    <property type="entry name" value="Choline_bind_1"/>
    <property type="match status" value="1"/>
</dbReference>
<keyword evidence="4" id="KW-0732">Signal</keyword>
<dbReference type="PROSITE" id="PS51257">
    <property type="entry name" value="PROKAR_LIPOPROTEIN"/>
    <property type="match status" value="1"/>
</dbReference>
<dbReference type="KEGG" id="ebz:J7S26_01290"/>
<feature type="repeat" description="Cell wall-binding" evidence="2">
    <location>
        <begin position="122"/>
        <end position="141"/>
    </location>
</feature>
<proteinExistence type="predicted"/>
<dbReference type="Pfam" id="PF19085">
    <property type="entry name" value="Choline_bind_2"/>
    <property type="match status" value="1"/>
</dbReference>
<sequence>MTTTFKRKAANITLAGIVACSCAGAATTVALAGAATDVSIAEAAAWKKSGSRWWYQDGNSYAKGWRYIKGSWYYFDRSGWMKTGWQSIGGKWYYFNRSGAMKTGWNKVGGKWYYHNRSGAMVTGWRQINGKWYHFNRSGVMSANRWVGNYYLTSSGAMATNRWIGNYHVNASGKWDKTWKPSKPAQNNNNGSSNKPSNNSDGTNNFVNGDLIGDRNVVIENKYYGSNGKVVTFTGRRSGRFASSDNYFKCYGAADTNFSMNFLSYRPSADTYTTDLTFLTHFHDENENQLNVSELDDIITIPKVVINQSALLHGGTIWAGDCWNSDKSIARRIEISCFDFNPGNGTVGIRVNTEGWRGAWRIYQNDTYIVKLI</sequence>
<evidence type="ECO:0000313" key="5">
    <source>
        <dbReference type="EMBL" id="QTU84595.1"/>
    </source>
</evidence>
<protein>
    <submittedName>
        <fullName evidence="5">N-acetylmuramoyl-L-alanine amidase family protein</fullName>
    </submittedName>
</protein>
<feature type="signal peptide" evidence="4">
    <location>
        <begin position="1"/>
        <end position="25"/>
    </location>
</feature>
<name>A0A9E6SUJ6_9ACTN</name>
<evidence type="ECO:0000313" key="6">
    <source>
        <dbReference type="Proteomes" id="UP000671910"/>
    </source>
</evidence>
<dbReference type="SUPFAM" id="SSF69360">
    <property type="entry name" value="Cell wall binding repeat"/>
    <property type="match status" value="1"/>
</dbReference>
<feature type="repeat" description="Cell wall-binding" evidence="2">
    <location>
        <begin position="62"/>
        <end position="81"/>
    </location>
</feature>
<dbReference type="PROSITE" id="PS51170">
    <property type="entry name" value="CW"/>
    <property type="match status" value="4"/>
</dbReference>
<evidence type="ECO:0000256" key="4">
    <source>
        <dbReference type="SAM" id="SignalP"/>
    </source>
</evidence>
<evidence type="ECO:0000256" key="2">
    <source>
        <dbReference type="PROSITE-ProRule" id="PRU00591"/>
    </source>
</evidence>
<feature type="chain" id="PRO_5038386531" evidence="4">
    <location>
        <begin position="26"/>
        <end position="373"/>
    </location>
</feature>
<feature type="repeat" description="Cell wall-binding" evidence="2">
    <location>
        <begin position="102"/>
        <end position="121"/>
    </location>
</feature>
<feature type="compositionally biased region" description="Low complexity" evidence="3">
    <location>
        <begin position="187"/>
        <end position="200"/>
    </location>
</feature>
<dbReference type="EMBL" id="CP072829">
    <property type="protein sequence ID" value="QTU84595.1"/>
    <property type="molecule type" value="Genomic_DNA"/>
</dbReference>
<dbReference type="InterPro" id="IPR018337">
    <property type="entry name" value="Cell_wall/Cho-bd_repeat"/>
</dbReference>
<dbReference type="Proteomes" id="UP000671910">
    <property type="component" value="Chromosome"/>
</dbReference>
<keyword evidence="1" id="KW-0677">Repeat</keyword>
<reference evidence="5" key="1">
    <citation type="submission" date="2021-04" db="EMBL/GenBank/DDBJ databases">
        <title>Novel species in family Eggerthellaceae.</title>
        <authorList>
            <person name="Zhang G."/>
        </authorList>
    </citation>
    <scope>NUCLEOTIDE SEQUENCE</scope>
    <source>
        <strain evidence="5">Zg-886</strain>
    </source>
</reference>
<dbReference type="Gene3D" id="2.10.270.10">
    <property type="entry name" value="Cholin Binding"/>
    <property type="match status" value="2"/>
</dbReference>
<dbReference type="Pfam" id="PF19127">
    <property type="entry name" value="Choline_bind_3"/>
    <property type="match status" value="1"/>
</dbReference>
<feature type="repeat" description="Cell wall-binding" evidence="2">
    <location>
        <begin position="82"/>
        <end position="101"/>
    </location>
</feature>